<dbReference type="Gene3D" id="1.10.260.40">
    <property type="entry name" value="lambda repressor-like DNA-binding domains"/>
    <property type="match status" value="1"/>
</dbReference>
<comment type="caution">
    <text evidence="5">The sequence shown here is derived from an EMBL/GenBank/DDBJ whole genome shotgun (WGS) entry which is preliminary data.</text>
</comment>
<dbReference type="SMART" id="SM00354">
    <property type="entry name" value="HTH_LACI"/>
    <property type="match status" value="1"/>
</dbReference>
<sequence>MPVDDDRPRRPTLDTIAHAVGVSRATVSNAYNRPDQLSAELRDRILGAARSLGYPGPNPVARGLATRRAGAIAFVVGTPLAGAFSDPALSVTLDGLISTVDGHEHSLVLMRGERGGPRREAVARLRADVVVAYSLADDVPALAAVRRRGLPLVVVDQPAVPWAPRVEIDDERGGRLAAEHLVALGHRWFGVLAFPFHPDGGEGPADHGRRATARYRISRDRLTGYLSVLAAAGIEPGAMPVWEAPASSREAGRRGARWLLTRSPRPTALLCMSDELALGAVQGARHLGLRVPEEVSVVGFDDTPAASGGDPPLTTIRQPLAEKGRRAGELALAALAGDHEHRPFILPVWLVPRATSGPPRFPLHH</sequence>
<proteinExistence type="predicted"/>
<dbReference type="SUPFAM" id="SSF47413">
    <property type="entry name" value="lambda repressor-like DNA-binding domains"/>
    <property type="match status" value="1"/>
</dbReference>
<dbReference type="InterPro" id="IPR028082">
    <property type="entry name" value="Peripla_BP_I"/>
</dbReference>
<evidence type="ECO:0000256" key="3">
    <source>
        <dbReference type="ARBA" id="ARBA00023163"/>
    </source>
</evidence>
<evidence type="ECO:0000256" key="1">
    <source>
        <dbReference type="ARBA" id="ARBA00023015"/>
    </source>
</evidence>
<dbReference type="PANTHER" id="PTHR30146:SF138">
    <property type="entry name" value="TRANSCRIPTIONAL REGULATORY PROTEIN"/>
    <property type="match status" value="1"/>
</dbReference>
<reference evidence="5" key="1">
    <citation type="journal article" date="2014" name="Int. J. Syst. Evol. Microbiol.">
        <title>Complete genome sequence of Corynebacterium casei LMG S-19264T (=DSM 44701T), isolated from a smear-ripened cheese.</title>
        <authorList>
            <consortium name="US DOE Joint Genome Institute (JGI-PGF)"/>
            <person name="Walter F."/>
            <person name="Albersmeier A."/>
            <person name="Kalinowski J."/>
            <person name="Ruckert C."/>
        </authorList>
    </citation>
    <scope>NUCLEOTIDE SEQUENCE</scope>
    <source>
        <strain evidence="5">CGMCC 4.5737</strain>
    </source>
</reference>
<dbReference type="Gene3D" id="3.40.50.2300">
    <property type="match status" value="2"/>
</dbReference>
<dbReference type="GO" id="GO:0000976">
    <property type="term" value="F:transcription cis-regulatory region binding"/>
    <property type="evidence" value="ECO:0007669"/>
    <property type="project" value="TreeGrafter"/>
</dbReference>
<dbReference type="SUPFAM" id="SSF53822">
    <property type="entry name" value="Periplasmic binding protein-like I"/>
    <property type="match status" value="1"/>
</dbReference>
<dbReference type="PROSITE" id="PS50932">
    <property type="entry name" value="HTH_LACI_2"/>
    <property type="match status" value="1"/>
</dbReference>
<evidence type="ECO:0000259" key="4">
    <source>
        <dbReference type="PROSITE" id="PS50932"/>
    </source>
</evidence>
<evidence type="ECO:0000256" key="2">
    <source>
        <dbReference type="ARBA" id="ARBA00023125"/>
    </source>
</evidence>
<keyword evidence="3" id="KW-0804">Transcription</keyword>
<dbReference type="PANTHER" id="PTHR30146">
    <property type="entry name" value="LACI-RELATED TRANSCRIPTIONAL REPRESSOR"/>
    <property type="match status" value="1"/>
</dbReference>
<dbReference type="RefSeq" id="WP_189056524.1">
    <property type="nucleotide sequence ID" value="NZ_BMMK01000008.1"/>
</dbReference>
<feature type="domain" description="HTH lacI-type" evidence="4">
    <location>
        <begin position="11"/>
        <end position="66"/>
    </location>
</feature>
<dbReference type="InterPro" id="IPR000843">
    <property type="entry name" value="HTH_LacI"/>
</dbReference>
<organism evidence="5 6">
    <name type="scientific">Longimycelium tulufanense</name>
    <dbReference type="NCBI Taxonomy" id="907463"/>
    <lineage>
        <taxon>Bacteria</taxon>
        <taxon>Bacillati</taxon>
        <taxon>Actinomycetota</taxon>
        <taxon>Actinomycetes</taxon>
        <taxon>Pseudonocardiales</taxon>
        <taxon>Pseudonocardiaceae</taxon>
        <taxon>Longimycelium</taxon>
    </lineage>
</organism>
<dbReference type="GO" id="GO:0003700">
    <property type="term" value="F:DNA-binding transcription factor activity"/>
    <property type="evidence" value="ECO:0007669"/>
    <property type="project" value="TreeGrafter"/>
</dbReference>
<evidence type="ECO:0000313" key="5">
    <source>
        <dbReference type="EMBL" id="GGM50405.1"/>
    </source>
</evidence>
<name>A0A8J3CBT6_9PSEU</name>
<protein>
    <submittedName>
        <fullName evidence="5">Transcriptional regulator</fullName>
    </submittedName>
</protein>
<keyword evidence="2" id="KW-0238">DNA-binding</keyword>
<dbReference type="InterPro" id="IPR046335">
    <property type="entry name" value="LacI/GalR-like_sensor"/>
</dbReference>
<dbReference type="Pfam" id="PF13377">
    <property type="entry name" value="Peripla_BP_3"/>
    <property type="match status" value="1"/>
</dbReference>
<reference evidence="5" key="2">
    <citation type="submission" date="2020-09" db="EMBL/GenBank/DDBJ databases">
        <authorList>
            <person name="Sun Q."/>
            <person name="Zhou Y."/>
        </authorList>
    </citation>
    <scope>NUCLEOTIDE SEQUENCE</scope>
    <source>
        <strain evidence="5">CGMCC 4.5737</strain>
    </source>
</reference>
<dbReference type="CDD" id="cd06279">
    <property type="entry name" value="PBP1_LacI-like"/>
    <property type="match status" value="1"/>
</dbReference>
<keyword evidence="1" id="KW-0805">Transcription regulation</keyword>
<dbReference type="Proteomes" id="UP000637578">
    <property type="component" value="Unassembled WGS sequence"/>
</dbReference>
<dbReference type="InterPro" id="IPR010982">
    <property type="entry name" value="Lambda_DNA-bd_dom_sf"/>
</dbReference>
<dbReference type="EMBL" id="BMMK01000008">
    <property type="protein sequence ID" value="GGM50405.1"/>
    <property type="molecule type" value="Genomic_DNA"/>
</dbReference>
<evidence type="ECO:0000313" key="6">
    <source>
        <dbReference type="Proteomes" id="UP000637578"/>
    </source>
</evidence>
<gene>
    <name evidence="5" type="ORF">GCM10012275_21610</name>
</gene>
<keyword evidence="6" id="KW-1185">Reference proteome</keyword>
<dbReference type="CDD" id="cd01392">
    <property type="entry name" value="HTH_LacI"/>
    <property type="match status" value="1"/>
</dbReference>
<accession>A0A8J3CBT6</accession>
<dbReference type="Pfam" id="PF00356">
    <property type="entry name" value="LacI"/>
    <property type="match status" value="1"/>
</dbReference>
<dbReference type="AlphaFoldDB" id="A0A8J3CBT6"/>